<sequence length="388" mass="43371">MISPSQLSPGAHDAAVSAANPLLRILGSLWGLLVPKRIRLEDDLAKTPARLASLVKPICTDMLAELNYPGVPQLKKESVEALLKYMYKRAVDIGYPLDTPISAKAFRLGYSLGLARLLLHYFASYYSHLCHPSHPTEVQGFVGLFTWLVVQYDDIVGQNDEMAEAQLFQERFFNGETQPNAMLEGLAGLLREAPSLFDPVMANLLQISTLKFLTCNLLERHDGFRNMAVTRAGIKFPDFLRDLSGINVAYAVFCFPKAQYPDVGQYLEAIPDMARFIDISNDVMSFYKEELSGDTRNYVHNRAMATGKPVLAELEEVKDEVVGAANRASAIFKGRGKYEKSFHDSVRGLLAMHTTNPRYKLKDFGLAEEHPLAPFEDQVGELFDRMKA</sequence>
<comment type="similarity">
    <text evidence="1">Belongs to the trichodiene synthase family.</text>
</comment>
<dbReference type="InterPro" id="IPR008949">
    <property type="entry name" value="Isoprenoid_synthase_dom_sf"/>
</dbReference>
<evidence type="ECO:0000313" key="3">
    <source>
        <dbReference type="EMBL" id="KZL73211.1"/>
    </source>
</evidence>
<comment type="caution">
    <text evidence="3">The sequence shown here is derived from an EMBL/GenBank/DDBJ whole genome shotgun (WGS) entry which is preliminary data.</text>
</comment>
<dbReference type="STRING" id="708197.A0A166UBP1"/>
<dbReference type="InterPro" id="IPR024652">
    <property type="entry name" value="Trichodiene_synth"/>
</dbReference>
<dbReference type="Proteomes" id="UP000076552">
    <property type="component" value="Unassembled WGS sequence"/>
</dbReference>
<organism evidence="3 4">
    <name type="scientific">Colletotrichum tofieldiae</name>
    <dbReference type="NCBI Taxonomy" id="708197"/>
    <lineage>
        <taxon>Eukaryota</taxon>
        <taxon>Fungi</taxon>
        <taxon>Dikarya</taxon>
        <taxon>Ascomycota</taxon>
        <taxon>Pezizomycotina</taxon>
        <taxon>Sordariomycetes</taxon>
        <taxon>Hypocreomycetidae</taxon>
        <taxon>Glomerellales</taxon>
        <taxon>Glomerellaceae</taxon>
        <taxon>Colletotrichum</taxon>
        <taxon>Colletotrichum spaethianum species complex</taxon>
    </lineage>
</organism>
<keyword evidence="4" id="KW-1185">Reference proteome</keyword>
<evidence type="ECO:0000313" key="4">
    <source>
        <dbReference type="Proteomes" id="UP000076552"/>
    </source>
</evidence>
<evidence type="ECO:0000256" key="2">
    <source>
        <dbReference type="ARBA" id="ARBA00023239"/>
    </source>
</evidence>
<dbReference type="Pfam" id="PF06330">
    <property type="entry name" value="TRI5"/>
    <property type="match status" value="1"/>
</dbReference>
<dbReference type="AlphaFoldDB" id="A0A166UBP1"/>
<proteinExistence type="inferred from homology"/>
<dbReference type="SFLD" id="SFLDG01021">
    <property type="entry name" value="Trichodiene_Synthase_Like"/>
    <property type="match status" value="1"/>
</dbReference>
<name>A0A166UBP1_9PEZI</name>
<keyword evidence="2" id="KW-0456">Lyase</keyword>
<reference evidence="3 4" key="1">
    <citation type="submission" date="2015-06" db="EMBL/GenBank/DDBJ databases">
        <title>Survival trade-offs in plant roots during colonization by closely related pathogenic and mutualistic fungi.</title>
        <authorList>
            <person name="Hacquard S."/>
            <person name="Kracher B."/>
            <person name="Hiruma K."/>
            <person name="Weinman A."/>
            <person name="Muench P."/>
            <person name="Garrido Oter R."/>
            <person name="Ver Loren van Themaat E."/>
            <person name="Dallerey J.-F."/>
            <person name="Damm U."/>
            <person name="Henrissat B."/>
            <person name="Lespinet O."/>
            <person name="Thon M."/>
            <person name="Kemen E."/>
            <person name="McHardy A.C."/>
            <person name="Schulze-Lefert P."/>
            <person name="O'Connell R.J."/>
        </authorList>
    </citation>
    <scope>NUCLEOTIDE SEQUENCE [LARGE SCALE GENOMIC DNA]</scope>
    <source>
        <strain evidence="3 4">0861</strain>
    </source>
</reference>
<dbReference type="EMBL" id="LFIV01000047">
    <property type="protein sequence ID" value="KZL73211.1"/>
    <property type="molecule type" value="Genomic_DNA"/>
</dbReference>
<gene>
    <name evidence="3" type="ORF">CT0861_04263</name>
</gene>
<dbReference type="SFLD" id="SFLDS00005">
    <property type="entry name" value="Isoprenoid_Synthase_Type_I"/>
    <property type="match status" value="1"/>
</dbReference>
<dbReference type="Gene3D" id="1.10.600.10">
    <property type="entry name" value="Farnesyl Diphosphate Synthase"/>
    <property type="match status" value="1"/>
</dbReference>
<protein>
    <submittedName>
        <fullName evidence="3">Longiborneol synthase</fullName>
    </submittedName>
</protein>
<dbReference type="GO" id="GO:0016838">
    <property type="term" value="F:carbon-oxygen lyase activity, acting on phosphates"/>
    <property type="evidence" value="ECO:0007669"/>
    <property type="project" value="InterPro"/>
</dbReference>
<evidence type="ECO:0000256" key="1">
    <source>
        <dbReference type="ARBA" id="ARBA00007946"/>
    </source>
</evidence>
<dbReference type="SUPFAM" id="SSF48576">
    <property type="entry name" value="Terpenoid synthases"/>
    <property type="match status" value="1"/>
</dbReference>
<accession>A0A166UBP1</accession>